<keyword evidence="2" id="KW-1185">Reference proteome</keyword>
<evidence type="ECO:0000313" key="1">
    <source>
        <dbReference type="EMBL" id="MBK1869534.1"/>
    </source>
</evidence>
<organism evidence="1 2">
    <name type="scientific">Taklimakanibacter albus</name>
    <dbReference type="NCBI Taxonomy" id="2800327"/>
    <lineage>
        <taxon>Bacteria</taxon>
        <taxon>Pseudomonadati</taxon>
        <taxon>Pseudomonadota</taxon>
        <taxon>Alphaproteobacteria</taxon>
        <taxon>Hyphomicrobiales</taxon>
        <taxon>Aestuariivirgaceae</taxon>
        <taxon>Taklimakanibacter</taxon>
    </lineage>
</organism>
<keyword evidence="1" id="KW-0315">Glutamine amidotransferase</keyword>
<protein>
    <submittedName>
        <fullName evidence="1">Type 1 glutamine amidotransferase</fullName>
    </submittedName>
</protein>
<gene>
    <name evidence="1" type="ORF">JHL16_24455</name>
</gene>
<dbReference type="EMBL" id="JAENHL010000008">
    <property type="protein sequence ID" value="MBK1869534.1"/>
    <property type="molecule type" value="Genomic_DNA"/>
</dbReference>
<dbReference type="Proteomes" id="UP000616151">
    <property type="component" value="Unassembled WGS sequence"/>
</dbReference>
<proteinExistence type="predicted"/>
<comment type="caution">
    <text evidence="1">The sequence shown here is derived from an EMBL/GenBank/DDBJ whole genome shotgun (WGS) entry which is preliminary data.</text>
</comment>
<sequence length="242" mass="26807">MKLLVFQHLACEHPAVLRSFLKEDGISWDAAELDEGDAIPPLEAYDMLWVMGGPMDVWDVEEHPWLIPEKRAIRKWVRELKRPFLGVCLGHQLLADALGGTCGPQRPPEVGILDIELTEAGKSDPVFSGLPHRMKALQWHSVKVAQAPEDAVILARSDVCAIQAMRIGRHTYSMQYHVELEASTIPDWGKVPAYEEALAKVRGPSALQALAKEAEPLMPGFIANARTLYRGFMNAAMPALAK</sequence>
<reference evidence="1" key="1">
    <citation type="submission" date="2021-01" db="EMBL/GenBank/DDBJ databases">
        <authorList>
            <person name="Sun Q."/>
        </authorList>
    </citation>
    <scope>NUCLEOTIDE SEQUENCE</scope>
    <source>
        <strain evidence="1">YIM B02566</strain>
    </source>
</reference>
<accession>A0ACC5RA31</accession>
<name>A0ACC5RA31_9HYPH</name>
<evidence type="ECO:0000313" key="2">
    <source>
        <dbReference type="Proteomes" id="UP000616151"/>
    </source>
</evidence>